<dbReference type="PATRIC" id="fig|367190.3.peg.597"/>
<evidence type="ECO:0000313" key="5">
    <source>
        <dbReference type="Proteomes" id="UP000038204"/>
    </source>
</evidence>
<dbReference type="KEGG" id="ysi:BF17_03310"/>
<dbReference type="CDD" id="cd14845">
    <property type="entry name" value="L-Ala-D-Glu_peptidase_like"/>
    <property type="match status" value="1"/>
</dbReference>
<keyword evidence="4" id="KW-1185">Reference proteome</keyword>
<dbReference type="RefSeq" id="WP_025381283.1">
    <property type="nucleotide sequence ID" value="NZ_CABIHS010000323.1"/>
</dbReference>
<reference evidence="3 5" key="2">
    <citation type="submission" date="2015-03" db="EMBL/GenBank/DDBJ databases">
        <authorList>
            <person name="Murphy D."/>
        </authorList>
    </citation>
    <scope>NUCLEOTIDE SEQUENCE [LARGE SCALE GENOMIC DNA]</scope>
    <source>
        <strain evidence="3 5">Y233</strain>
    </source>
</reference>
<name>A0A0T9QV72_9GAMM</name>
<evidence type="ECO:0000259" key="1">
    <source>
        <dbReference type="Pfam" id="PF13539"/>
    </source>
</evidence>
<reference evidence="2 4" key="1">
    <citation type="journal article" date="2014" name="Genome Announc.">
        <title>Genome Sequence of Yersinia similis Y228T, a Member of the Yersinia pseudotuberculosis Complex.</title>
        <authorList>
            <person name="Sprague L.D."/>
            <person name="Neubauer H."/>
        </authorList>
    </citation>
    <scope>NUCLEOTIDE SEQUENCE [LARGE SCALE GENOMIC DNA]</scope>
    <source>
        <strain evidence="2 4">228</strain>
    </source>
</reference>
<dbReference type="InterPro" id="IPR039561">
    <property type="entry name" value="Peptidase_M15C"/>
</dbReference>
<evidence type="ECO:0000313" key="4">
    <source>
        <dbReference type="Proteomes" id="UP000019439"/>
    </source>
</evidence>
<evidence type="ECO:0000313" key="2">
    <source>
        <dbReference type="EMBL" id="AHK18481.1"/>
    </source>
</evidence>
<organism evidence="3 5">
    <name type="scientific">Yersinia similis</name>
    <dbReference type="NCBI Taxonomy" id="367190"/>
    <lineage>
        <taxon>Bacteria</taxon>
        <taxon>Pseudomonadati</taxon>
        <taxon>Pseudomonadota</taxon>
        <taxon>Gammaproteobacteria</taxon>
        <taxon>Enterobacterales</taxon>
        <taxon>Yersiniaceae</taxon>
        <taxon>Yersinia</taxon>
    </lineage>
</organism>
<sequence length="132" mass="14920">MSTNNLFKFSERSEKHLNGVHPDLVKVVHLTLYLTHTDFIVIEGLRTAESQKKMVNSGHSQTLNSRHLTGHAVDLAPLINGMIPWSNWSNFAELANTVKQAAQNLNIPIIWGGDWISLKDGPHFELSRQHYP</sequence>
<evidence type="ECO:0000313" key="3">
    <source>
        <dbReference type="EMBL" id="CNI30388.1"/>
    </source>
</evidence>
<dbReference type="Proteomes" id="UP000038204">
    <property type="component" value="Unassembled WGS sequence"/>
</dbReference>
<protein>
    <submittedName>
        <fullName evidence="2 3">Peptidase M15</fullName>
    </submittedName>
</protein>
<dbReference type="Gene3D" id="3.30.1380.10">
    <property type="match status" value="1"/>
</dbReference>
<dbReference type="GO" id="GO:0008233">
    <property type="term" value="F:peptidase activity"/>
    <property type="evidence" value="ECO:0007669"/>
    <property type="project" value="InterPro"/>
</dbReference>
<dbReference type="SUPFAM" id="SSF55166">
    <property type="entry name" value="Hedgehog/DD-peptidase"/>
    <property type="match status" value="1"/>
</dbReference>
<dbReference type="Pfam" id="PF13539">
    <property type="entry name" value="Peptidase_M15_4"/>
    <property type="match status" value="1"/>
</dbReference>
<feature type="domain" description="Peptidase M15C" evidence="1">
    <location>
        <begin position="60"/>
        <end position="126"/>
    </location>
</feature>
<dbReference type="EMBL" id="CQBK01000022">
    <property type="protein sequence ID" value="CNI30388.1"/>
    <property type="molecule type" value="Genomic_DNA"/>
</dbReference>
<dbReference type="AlphaFoldDB" id="A0A0T9QV72"/>
<gene>
    <name evidence="2" type="ORF">BF17_03310</name>
    <name evidence="3" type="ORF">ERS008667_03005</name>
</gene>
<dbReference type="EMBL" id="CP007230">
    <property type="protein sequence ID" value="AHK18481.1"/>
    <property type="molecule type" value="Genomic_DNA"/>
</dbReference>
<dbReference type="Proteomes" id="UP000019439">
    <property type="component" value="Chromosome"/>
</dbReference>
<dbReference type="InterPro" id="IPR009045">
    <property type="entry name" value="Zn_M74/Hedgehog-like"/>
</dbReference>
<proteinExistence type="predicted"/>
<dbReference type="GeneID" id="96662690"/>
<accession>A0A0T9QV72</accession>